<dbReference type="Pfam" id="PF03466">
    <property type="entry name" value="LysR_substrate"/>
    <property type="match status" value="1"/>
</dbReference>
<dbReference type="Proteomes" id="UP001597018">
    <property type="component" value="Unassembled WGS sequence"/>
</dbReference>
<dbReference type="EMBL" id="JBHTIW010000016">
    <property type="protein sequence ID" value="MFD0921884.1"/>
    <property type="molecule type" value="Genomic_DNA"/>
</dbReference>
<gene>
    <name evidence="6" type="ORF">ACFQ16_19245</name>
</gene>
<evidence type="ECO:0000256" key="4">
    <source>
        <dbReference type="ARBA" id="ARBA00023163"/>
    </source>
</evidence>
<name>A0ABW3FZ08_9PSEU</name>
<organism evidence="6 7">
    <name type="scientific">Saccharopolyspora rosea</name>
    <dbReference type="NCBI Taxonomy" id="524884"/>
    <lineage>
        <taxon>Bacteria</taxon>
        <taxon>Bacillati</taxon>
        <taxon>Actinomycetota</taxon>
        <taxon>Actinomycetes</taxon>
        <taxon>Pseudonocardiales</taxon>
        <taxon>Pseudonocardiaceae</taxon>
        <taxon>Saccharopolyspora</taxon>
    </lineage>
</organism>
<accession>A0ABW3FZ08</accession>
<reference evidence="7" key="1">
    <citation type="journal article" date="2019" name="Int. J. Syst. Evol. Microbiol.">
        <title>The Global Catalogue of Microorganisms (GCM) 10K type strain sequencing project: providing services to taxonomists for standard genome sequencing and annotation.</title>
        <authorList>
            <consortium name="The Broad Institute Genomics Platform"/>
            <consortium name="The Broad Institute Genome Sequencing Center for Infectious Disease"/>
            <person name="Wu L."/>
            <person name="Ma J."/>
        </authorList>
    </citation>
    <scope>NUCLEOTIDE SEQUENCE [LARGE SCALE GENOMIC DNA]</scope>
    <source>
        <strain evidence="7">CCUG 56401</strain>
    </source>
</reference>
<proteinExistence type="inferred from homology"/>
<dbReference type="SUPFAM" id="SSF46785">
    <property type="entry name" value="Winged helix' DNA-binding domain"/>
    <property type="match status" value="1"/>
</dbReference>
<comment type="similarity">
    <text evidence="1">Belongs to the LysR transcriptional regulatory family.</text>
</comment>
<evidence type="ECO:0000313" key="7">
    <source>
        <dbReference type="Proteomes" id="UP001597018"/>
    </source>
</evidence>
<dbReference type="InterPro" id="IPR036388">
    <property type="entry name" value="WH-like_DNA-bd_sf"/>
</dbReference>
<dbReference type="Gene3D" id="1.10.10.10">
    <property type="entry name" value="Winged helix-like DNA-binding domain superfamily/Winged helix DNA-binding domain"/>
    <property type="match status" value="1"/>
</dbReference>
<feature type="domain" description="HTH lysR-type" evidence="5">
    <location>
        <begin position="11"/>
        <end position="68"/>
    </location>
</feature>
<evidence type="ECO:0000256" key="3">
    <source>
        <dbReference type="ARBA" id="ARBA00023125"/>
    </source>
</evidence>
<dbReference type="CDD" id="cd08414">
    <property type="entry name" value="PBP2_LTTR_aromatics_like"/>
    <property type="match status" value="1"/>
</dbReference>
<comment type="caution">
    <text evidence="6">The sequence shown here is derived from an EMBL/GenBank/DDBJ whole genome shotgun (WGS) entry which is preliminary data.</text>
</comment>
<evidence type="ECO:0000256" key="1">
    <source>
        <dbReference type="ARBA" id="ARBA00009437"/>
    </source>
</evidence>
<evidence type="ECO:0000259" key="5">
    <source>
        <dbReference type="PROSITE" id="PS50931"/>
    </source>
</evidence>
<evidence type="ECO:0000313" key="6">
    <source>
        <dbReference type="EMBL" id="MFD0921884.1"/>
    </source>
</evidence>
<keyword evidence="4" id="KW-0804">Transcription</keyword>
<keyword evidence="7" id="KW-1185">Reference proteome</keyword>
<dbReference type="Gene3D" id="3.40.190.10">
    <property type="entry name" value="Periplasmic binding protein-like II"/>
    <property type="match status" value="2"/>
</dbReference>
<keyword evidence="3" id="KW-0238">DNA-binding</keyword>
<keyword evidence="2" id="KW-0805">Transcription regulation</keyword>
<dbReference type="Pfam" id="PF00126">
    <property type="entry name" value="HTH_1"/>
    <property type="match status" value="1"/>
</dbReference>
<dbReference type="PANTHER" id="PTHR30346:SF0">
    <property type="entry name" value="HCA OPERON TRANSCRIPTIONAL ACTIVATOR HCAR"/>
    <property type="match status" value="1"/>
</dbReference>
<protein>
    <submittedName>
        <fullName evidence="6">LysR family transcriptional regulator</fullName>
    </submittedName>
</protein>
<dbReference type="PANTHER" id="PTHR30346">
    <property type="entry name" value="TRANSCRIPTIONAL DUAL REGULATOR HCAR-RELATED"/>
    <property type="match status" value="1"/>
</dbReference>
<evidence type="ECO:0000256" key="2">
    <source>
        <dbReference type="ARBA" id="ARBA00023015"/>
    </source>
</evidence>
<sequence length="316" mass="35350">MAGSGALGGEMDFREIECFLVLSEELHFGRTAQRLVVSQARVSQLTRSLERRVGGRLFDRTTRTVRLTELGEQLRERMEPAFQEMHDALRDARTAARRLDGTLRVGFLCATMVVPATVRSFQERHPQCEIELREVHIADPLGPLRREEVDVLFHWLPVREPDLEVGPIMSSEPRTLAVPLGHRLAAERSVSVEDLADMQVFAAAGNAPQYWWDAQSPPHTPSGRPIHRGYPVSTVHEVLSLVAAGRGVAPMVRSSAEFYARPDVTFVPIRDLPAADVALVWRKTGRSRLVQAFAEVARRQRAVPRQRHADLTPLAG</sequence>
<dbReference type="InterPro" id="IPR005119">
    <property type="entry name" value="LysR_subst-bd"/>
</dbReference>
<dbReference type="PROSITE" id="PS50931">
    <property type="entry name" value="HTH_LYSR"/>
    <property type="match status" value="1"/>
</dbReference>
<dbReference type="SUPFAM" id="SSF53850">
    <property type="entry name" value="Periplasmic binding protein-like II"/>
    <property type="match status" value="1"/>
</dbReference>
<dbReference type="RefSeq" id="WP_263253266.1">
    <property type="nucleotide sequence ID" value="NZ_BAABLT010000051.1"/>
</dbReference>
<dbReference type="InterPro" id="IPR036390">
    <property type="entry name" value="WH_DNA-bd_sf"/>
</dbReference>
<dbReference type="InterPro" id="IPR000847">
    <property type="entry name" value="LysR_HTH_N"/>
</dbReference>